<keyword evidence="10" id="KW-1185">Reference proteome</keyword>
<keyword evidence="4 7" id="KW-0812">Transmembrane</keyword>
<keyword evidence="3 7" id="KW-1003">Cell membrane</keyword>
<sequence length="245" mass="27108">MNPLISSLLLTPMLMPDWLDPATLIHNLGNWALWGVALILFIECAIFPVLPGDSLLFTVGMFIAMNPPSITFGSMSKPMVLVVACSLMTLFAIGGNIAGYYVGKFISPWLFKPRDNVFGKIFSEKHLGQANDFFERYGSKALVLGRFVPFVRTFVTMVAGAAGMNFRHFITWTAIGGVIWVWGVTLMGYLLGNVAFIGNNIDLVLILIVLISLVPMIFEWWNEKRKARAAGLAETARTVNEVVED</sequence>
<dbReference type="InterPro" id="IPR032816">
    <property type="entry name" value="VTT_dom"/>
</dbReference>
<gene>
    <name evidence="9" type="ORF">ACFSCS_04045</name>
</gene>
<evidence type="ECO:0000256" key="1">
    <source>
        <dbReference type="ARBA" id="ARBA00004651"/>
    </source>
</evidence>
<comment type="subcellular location">
    <subcellularLocation>
        <location evidence="1 7">Cell membrane</location>
        <topology evidence="1 7">Multi-pass membrane protein</topology>
    </subcellularLocation>
</comment>
<dbReference type="Pfam" id="PF09335">
    <property type="entry name" value="VTT_dom"/>
    <property type="match status" value="1"/>
</dbReference>
<feature type="domain" description="VTT" evidence="8">
    <location>
        <begin position="51"/>
        <end position="189"/>
    </location>
</feature>
<dbReference type="Proteomes" id="UP001597326">
    <property type="component" value="Unassembled WGS sequence"/>
</dbReference>
<protein>
    <submittedName>
        <fullName evidence="9">DedA family protein</fullName>
    </submittedName>
</protein>
<dbReference type="InterPro" id="IPR032818">
    <property type="entry name" value="DedA-like"/>
</dbReference>
<dbReference type="PANTHER" id="PTHR30353:SF0">
    <property type="entry name" value="TRANSMEMBRANE PROTEIN"/>
    <property type="match status" value="1"/>
</dbReference>
<feature type="transmembrane region" description="Helical" evidence="7">
    <location>
        <begin position="141"/>
        <end position="162"/>
    </location>
</feature>
<comment type="caution">
    <text evidence="9">The sequence shown here is derived from an EMBL/GenBank/DDBJ whole genome shotgun (WGS) entry which is preliminary data.</text>
</comment>
<reference evidence="10" key="1">
    <citation type="journal article" date="2019" name="Int. J. Syst. Evol. Microbiol.">
        <title>The Global Catalogue of Microorganisms (GCM) 10K type strain sequencing project: providing services to taxonomists for standard genome sequencing and annotation.</title>
        <authorList>
            <consortium name="The Broad Institute Genomics Platform"/>
            <consortium name="The Broad Institute Genome Sequencing Center for Infectious Disease"/>
            <person name="Wu L."/>
            <person name="Ma J."/>
        </authorList>
    </citation>
    <scope>NUCLEOTIDE SEQUENCE [LARGE SCALE GENOMIC DNA]</scope>
    <source>
        <strain evidence="10">CAIM 431</strain>
    </source>
</reference>
<accession>A0ABW4RTF0</accession>
<keyword evidence="5 7" id="KW-1133">Transmembrane helix</keyword>
<feature type="transmembrane region" description="Helical" evidence="7">
    <location>
        <begin position="31"/>
        <end position="59"/>
    </location>
</feature>
<evidence type="ECO:0000256" key="5">
    <source>
        <dbReference type="ARBA" id="ARBA00022989"/>
    </source>
</evidence>
<comment type="similarity">
    <text evidence="2 7">Belongs to the DedA family.</text>
</comment>
<evidence type="ECO:0000256" key="6">
    <source>
        <dbReference type="ARBA" id="ARBA00023136"/>
    </source>
</evidence>
<organism evidence="9 10">
    <name type="scientific">Luteococcus peritonei</name>
    <dbReference type="NCBI Taxonomy" id="88874"/>
    <lineage>
        <taxon>Bacteria</taxon>
        <taxon>Bacillati</taxon>
        <taxon>Actinomycetota</taxon>
        <taxon>Actinomycetes</taxon>
        <taxon>Propionibacteriales</taxon>
        <taxon>Propionibacteriaceae</taxon>
        <taxon>Luteococcus</taxon>
    </lineage>
</organism>
<evidence type="ECO:0000256" key="7">
    <source>
        <dbReference type="RuleBase" id="RU367016"/>
    </source>
</evidence>
<dbReference type="RefSeq" id="WP_343872380.1">
    <property type="nucleotide sequence ID" value="NZ_BAAAIX010000007.1"/>
</dbReference>
<evidence type="ECO:0000259" key="8">
    <source>
        <dbReference type="Pfam" id="PF09335"/>
    </source>
</evidence>
<dbReference type="EMBL" id="JBHUFZ010000008">
    <property type="protein sequence ID" value="MFD1889359.1"/>
    <property type="molecule type" value="Genomic_DNA"/>
</dbReference>
<evidence type="ECO:0000256" key="3">
    <source>
        <dbReference type="ARBA" id="ARBA00022475"/>
    </source>
</evidence>
<name>A0ABW4RTF0_9ACTN</name>
<evidence type="ECO:0000313" key="10">
    <source>
        <dbReference type="Proteomes" id="UP001597326"/>
    </source>
</evidence>
<evidence type="ECO:0000256" key="2">
    <source>
        <dbReference type="ARBA" id="ARBA00010792"/>
    </source>
</evidence>
<evidence type="ECO:0000313" key="9">
    <source>
        <dbReference type="EMBL" id="MFD1889359.1"/>
    </source>
</evidence>
<feature type="transmembrane region" description="Helical" evidence="7">
    <location>
        <begin position="203"/>
        <end position="221"/>
    </location>
</feature>
<keyword evidence="6 7" id="KW-0472">Membrane</keyword>
<evidence type="ECO:0000256" key="4">
    <source>
        <dbReference type="ARBA" id="ARBA00022692"/>
    </source>
</evidence>
<feature type="transmembrane region" description="Helical" evidence="7">
    <location>
        <begin position="80"/>
        <end position="102"/>
    </location>
</feature>
<dbReference type="PANTHER" id="PTHR30353">
    <property type="entry name" value="INNER MEMBRANE PROTEIN DEDA-RELATED"/>
    <property type="match status" value="1"/>
</dbReference>
<proteinExistence type="inferred from homology"/>
<feature type="transmembrane region" description="Helical" evidence="7">
    <location>
        <begin position="169"/>
        <end position="191"/>
    </location>
</feature>